<sequence>MDPWGYPKRPSPHSSAKPPASTQPVKRTEDPRQVVSQYSATFRMVTSNDTVLWYATLSFEDGWTIRSVTSPNGHQTKEAAREDAMLCALRGLRSYG</sequence>
<dbReference type="HOGENOM" id="CLU_2361041_0_0_1"/>
<feature type="region of interest" description="Disordered" evidence="1">
    <location>
        <begin position="1"/>
        <end position="33"/>
    </location>
</feature>
<name>A0A0C3BDB1_SERVB</name>
<dbReference type="AlphaFoldDB" id="A0A0C3BDB1"/>
<protein>
    <recommendedName>
        <fullName evidence="4">DRBM domain-containing protein</fullName>
    </recommendedName>
</protein>
<evidence type="ECO:0008006" key="4">
    <source>
        <dbReference type="Google" id="ProtNLM"/>
    </source>
</evidence>
<reference evidence="2 3" key="1">
    <citation type="submission" date="2014-04" db="EMBL/GenBank/DDBJ databases">
        <authorList>
            <consortium name="DOE Joint Genome Institute"/>
            <person name="Kuo A."/>
            <person name="Zuccaro A."/>
            <person name="Kohler A."/>
            <person name="Nagy L.G."/>
            <person name="Floudas D."/>
            <person name="Copeland A."/>
            <person name="Barry K.W."/>
            <person name="Cichocki N."/>
            <person name="Veneault-Fourrey C."/>
            <person name="LaButti K."/>
            <person name="Lindquist E.A."/>
            <person name="Lipzen A."/>
            <person name="Lundell T."/>
            <person name="Morin E."/>
            <person name="Murat C."/>
            <person name="Sun H."/>
            <person name="Tunlid A."/>
            <person name="Henrissat B."/>
            <person name="Grigoriev I.V."/>
            <person name="Hibbett D.S."/>
            <person name="Martin F."/>
            <person name="Nordberg H.P."/>
            <person name="Cantor M.N."/>
            <person name="Hua S.X."/>
        </authorList>
    </citation>
    <scope>NUCLEOTIDE SEQUENCE [LARGE SCALE GENOMIC DNA]</scope>
    <source>
        <strain evidence="2 3">MAFF 305830</strain>
    </source>
</reference>
<proteinExistence type="predicted"/>
<accession>A0A0C3BDB1</accession>
<dbReference type="Proteomes" id="UP000054097">
    <property type="component" value="Unassembled WGS sequence"/>
</dbReference>
<organism evidence="2 3">
    <name type="scientific">Serendipita vermifera MAFF 305830</name>
    <dbReference type="NCBI Taxonomy" id="933852"/>
    <lineage>
        <taxon>Eukaryota</taxon>
        <taxon>Fungi</taxon>
        <taxon>Dikarya</taxon>
        <taxon>Basidiomycota</taxon>
        <taxon>Agaricomycotina</taxon>
        <taxon>Agaricomycetes</taxon>
        <taxon>Sebacinales</taxon>
        <taxon>Serendipitaceae</taxon>
        <taxon>Serendipita</taxon>
    </lineage>
</organism>
<gene>
    <name evidence="2" type="ORF">M408DRAFT_328487</name>
</gene>
<evidence type="ECO:0000313" key="3">
    <source>
        <dbReference type="Proteomes" id="UP000054097"/>
    </source>
</evidence>
<dbReference type="EMBL" id="KN824286">
    <property type="protein sequence ID" value="KIM30089.1"/>
    <property type="molecule type" value="Genomic_DNA"/>
</dbReference>
<evidence type="ECO:0000313" key="2">
    <source>
        <dbReference type="EMBL" id="KIM30089.1"/>
    </source>
</evidence>
<keyword evidence="3" id="KW-1185">Reference proteome</keyword>
<reference evidence="3" key="2">
    <citation type="submission" date="2015-01" db="EMBL/GenBank/DDBJ databases">
        <title>Evolutionary Origins and Diversification of the Mycorrhizal Mutualists.</title>
        <authorList>
            <consortium name="DOE Joint Genome Institute"/>
            <consortium name="Mycorrhizal Genomics Consortium"/>
            <person name="Kohler A."/>
            <person name="Kuo A."/>
            <person name="Nagy L.G."/>
            <person name="Floudas D."/>
            <person name="Copeland A."/>
            <person name="Barry K.W."/>
            <person name="Cichocki N."/>
            <person name="Veneault-Fourrey C."/>
            <person name="LaButti K."/>
            <person name="Lindquist E.A."/>
            <person name="Lipzen A."/>
            <person name="Lundell T."/>
            <person name="Morin E."/>
            <person name="Murat C."/>
            <person name="Riley R."/>
            <person name="Ohm R."/>
            <person name="Sun H."/>
            <person name="Tunlid A."/>
            <person name="Henrissat B."/>
            <person name="Grigoriev I.V."/>
            <person name="Hibbett D.S."/>
            <person name="Martin F."/>
        </authorList>
    </citation>
    <scope>NUCLEOTIDE SEQUENCE [LARGE SCALE GENOMIC DNA]</scope>
    <source>
        <strain evidence="3">MAFF 305830</strain>
    </source>
</reference>
<evidence type="ECO:0000256" key="1">
    <source>
        <dbReference type="SAM" id="MobiDB-lite"/>
    </source>
</evidence>